<evidence type="ECO:0000313" key="1">
    <source>
        <dbReference type="EMBL" id="KXB34548.1"/>
    </source>
</evidence>
<evidence type="ECO:0000313" key="2">
    <source>
        <dbReference type="Proteomes" id="UP000070422"/>
    </source>
</evidence>
<accession>A0A0X8F8S8</accession>
<dbReference type="STRING" id="87541.AWM71_06065"/>
<protein>
    <submittedName>
        <fullName evidence="1">HesB-like protein</fullName>
    </submittedName>
</protein>
<gene>
    <name evidence="1" type="ORF">HMPREF3187_01316</name>
</gene>
<dbReference type="PATRIC" id="fig|87541.4.peg.1300"/>
<comment type="caution">
    <text evidence="1">The sequence shown here is derived from an EMBL/GenBank/DDBJ whole genome shotgun (WGS) entry which is preliminary data.</text>
</comment>
<dbReference type="SUPFAM" id="SSF89360">
    <property type="entry name" value="HesB-like domain"/>
    <property type="match status" value="1"/>
</dbReference>
<dbReference type="EMBL" id="LSCQ01000074">
    <property type="protein sequence ID" value="KXB34548.1"/>
    <property type="molecule type" value="Genomic_DNA"/>
</dbReference>
<dbReference type="OrthoDB" id="1645729at2"/>
<dbReference type="Proteomes" id="UP000070422">
    <property type="component" value="Unassembled WGS sequence"/>
</dbReference>
<dbReference type="AlphaFoldDB" id="A0A0X8F8S8"/>
<sequence length="98" mass="11165">MEITLTDQAVQFFEKDMGLKEGQAVRFTSKVYGKTNIHEGLSVMTQLAQPKRPLITTQINGVTYFAEEADAWFYSGHSLNVDYNPNKESILFRFENPA</sequence>
<organism evidence="1 2">
    <name type="scientific">Aerococcus christensenii</name>
    <dbReference type="NCBI Taxonomy" id="87541"/>
    <lineage>
        <taxon>Bacteria</taxon>
        <taxon>Bacillati</taxon>
        <taxon>Bacillota</taxon>
        <taxon>Bacilli</taxon>
        <taxon>Lactobacillales</taxon>
        <taxon>Aerococcaceae</taxon>
        <taxon>Aerococcus</taxon>
    </lineage>
</organism>
<dbReference type="RefSeq" id="WP_060777116.1">
    <property type="nucleotide sequence ID" value="NZ_CP014159.1"/>
</dbReference>
<dbReference type="InterPro" id="IPR035903">
    <property type="entry name" value="HesB-like_dom_sf"/>
</dbReference>
<dbReference type="KEGG" id="acg:AWM71_06065"/>
<name>A0A0X8F8S8_9LACT</name>
<proteinExistence type="predicted"/>
<reference evidence="1 2" key="1">
    <citation type="submission" date="2016-01" db="EMBL/GenBank/DDBJ databases">
        <authorList>
            <person name="Oliw E.H."/>
        </authorList>
    </citation>
    <scope>NUCLEOTIDE SEQUENCE [LARGE SCALE GENOMIC DNA]</scope>
    <source>
        <strain evidence="1 2">KA00635</strain>
    </source>
</reference>